<evidence type="ECO:0000259" key="1">
    <source>
        <dbReference type="Pfam" id="PF08928"/>
    </source>
</evidence>
<dbReference type="Pfam" id="PF08929">
    <property type="entry name" value="PoNi_C"/>
    <property type="match status" value="1"/>
</dbReference>
<evidence type="ECO:0000313" key="3">
    <source>
        <dbReference type="EMBL" id="KLV21276.1"/>
    </source>
</evidence>
<comment type="caution">
    <text evidence="3">The sequence shown here is derived from an EMBL/GenBank/DDBJ whole genome shotgun (WGS) entry which is preliminary data.</text>
</comment>
<dbReference type="RefSeq" id="WP_000943014.1">
    <property type="nucleotide sequence ID" value="NZ_LDPG01000001.1"/>
</dbReference>
<evidence type="ECO:0008006" key="5">
    <source>
        <dbReference type="Google" id="ProtNLM"/>
    </source>
</evidence>
<organism evidence="3 4">
    <name type="scientific">Bacillus anthracis</name>
    <name type="common">anthrax bacterium</name>
    <dbReference type="NCBI Taxonomy" id="1392"/>
    <lineage>
        <taxon>Bacteria</taxon>
        <taxon>Bacillati</taxon>
        <taxon>Bacillota</taxon>
        <taxon>Bacilli</taxon>
        <taxon>Bacillales</taxon>
        <taxon>Bacillaceae</taxon>
        <taxon>Bacillus</taxon>
        <taxon>Bacillus cereus group</taxon>
    </lineage>
</organism>
<dbReference type="InterPro" id="IPR015025">
    <property type="entry name" value="PoNi_C"/>
</dbReference>
<dbReference type="PATRIC" id="fig|1392.242.peg.645"/>
<dbReference type="InterPro" id="IPR028983">
    <property type="entry name" value="PA2201-like_C"/>
</dbReference>
<dbReference type="EMBL" id="LDPG01000001">
    <property type="protein sequence ID" value="KLV21276.1"/>
    <property type="molecule type" value="Genomic_DNA"/>
</dbReference>
<dbReference type="Proteomes" id="UP000035904">
    <property type="component" value="Unassembled WGS sequence"/>
</dbReference>
<dbReference type="Gene3D" id="1.10.3920.10">
    <property type="entry name" value="PA2201 C-terminal domain-like"/>
    <property type="match status" value="1"/>
</dbReference>
<feature type="domain" description="PoNi C-terminal" evidence="2">
    <location>
        <begin position="121"/>
        <end position="228"/>
    </location>
</feature>
<dbReference type="SUPFAM" id="SSF140731">
    <property type="entry name" value="PA2201 C-terminal domain-like"/>
    <property type="match status" value="1"/>
</dbReference>
<feature type="domain" description="PoNi N-terminal" evidence="1">
    <location>
        <begin position="3"/>
        <end position="112"/>
    </location>
</feature>
<dbReference type="InterPro" id="IPR015024">
    <property type="entry name" value="PoNi_N"/>
</dbReference>
<gene>
    <name evidence="3" type="ORF">ABW01_03085</name>
</gene>
<accession>A0A0J1I5P1</accession>
<evidence type="ECO:0000259" key="2">
    <source>
        <dbReference type="Pfam" id="PF08929"/>
    </source>
</evidence>
<evidence type="ECO:0000313" key="4">
    <source>
        <dbReference type="Proteomes" id="UP000035904"/>
    </source>
</evidence>
<protein>
    <recommendedName>
        <fullName evidence="5">DUF1911 domain-containing protein</fullName>
    </recommendedName>
</protein>
<proteinExistence type="predicted"/>
<dbReference type="AlphaFoldDB" id="A0A0J1I5P1"/>
<sequence length="234" mass="28661">MLRDTLKDKEYFLEYISEEEDRINKFETKLRNNEVREDRILNVRKKVYDLEYQILIAKYSMGEPIESLIDDYKLIAGKMEEFWDINLYEDMLWMLSIGIMLEIDKNTFDILAKLVEKHKVNDFLYNFIIHYRNEEVNYQNSNWLFEKPFKSLINVMMCNDNTKSCEFMKEYLLERWYVGHNDMGWYECHKHQEKLYFGYWSFESGAIAKILKLDDSSLKNTLYYPYDMVHYQEK</sequence>
<dbReference type="Pfam" id="PF08928">
    <property type="entry name" value="PoNi_N"/>
    <property type="match status" value="1"/>
</dbReference>
<name>A0A0J1I5P1_BACAN</name>
<reference evidence="3 4" key="1">
    <citation type="submission" date="2015-05" db="EMBL/GenBank/DDBJ databases">
        <title>Whole genome sequence and identification of bacterial endophytes from Costus igneus.</title>
        <authorList>
            <person name="Lee Y.P."/>
            <person name="Gan H.M."/>
            <person name="Eng W."/>
            <person name="Wheatley M.S."/>
            <person name="Caraballo A."/>
            <person name="Polter S."/>
            <person name="Savka M.A."/>
            <person name="Hudson A.O."/>
        </authorList>
    </citation>
    <scope>NUCLEOTIDE SEQUENCE [LARGE SCALE GENOMIC DNA]</scope>
    <source>
        <strain evidence="3 4">RIT375</strain>
    </source>
</reference>